<reference evidence="2 3" key="1">
    <citation type="submission" date="2021-07" db="EMBL/GenBank/DDBJ databases">
        <authorList>
            <person name="Kim M.K."/>
        </authorList>
    </citation>
    <scope>NUCLEOTIDE SEQUENCE [LARGE SCALE GENOMIC DNA]</scope>
    <source>
        <strain evidence="2 3">HLY7-15</strain>
    </source>
</reference>
<evidence type="ECO:0000256" key="1">
    <source>
        <dbReference type="SAM" id="SignalP"/>
    </source>
</evidence>
<accession>A0ABS6XBI5</accession>
<protein>
    <recommendedName>
        <fullName evidence="4">Outer membrane protein beta-barrel domain-containing protein</fullName>
    </recommendedName>
</protein>
<evidence type="ECO:0000313" key="3">
    <source>
        <dbReference type="Proteomes" id="UP000774935"/>
    </source>
</evidence>
<organism evidence="2 3">
    <name type="scientific">Pontibacter populi</name>
    <dbReference type="NCBI Taxonomy" id="890055"/>
    <lineage>
        <taxon>Bacteria</taxon>
        <taxon>Pseudomonadati</taxon>
        <taxon>Bacteroidota</taxon>
        <taxon>Cytophagia</taxon>
        <taxon>Cytophagales</taxon>
        <taxon>Hymenobacteraceae</taxon>
        <taxon>Pontibacter</taxon>
    </lineage>
</organism>
<name>A0ABS6XBI5_9BACT</name>
<keyword evidence="1" id="KW-0732">Signal</keyword>
<sequence length="375" mass="42700">MNKLFTLLFIFFLVTCFHVNAQVNLFEKGYIVQNGDTISGYIKNAPDLDLTQSIEFKENLAAPTITTFTPQQITSFTFESTGIIHTAVIADIIKGATTHKVERFAKLLLSGYTSLYKLELPTNELSIEIQKQNTFVYVLKKDGAYHTLGVYETYNNGTIRTNNRYRVILRAIFVDCETYEDNLDRLPFDDESIIEEVKKYNTCKAPASISNIYTIKPKPLIKHGFEGSYAKGSISKKEDYAGEGYALGYFWDVMHTDKSRHVSGKLGIGFMLYDYEDINSRDEPITESVIYLRFPVALQYNIIKDLKSDFIPFINFGATAQVSDELQIMQSVNIGMFYDRLRLSVGIENTRFTKGMTLFNFGVGIRLDDALRIPL</sequence>
<evidence type="ECO:0000313" key="2">
    <source>
        <dbReference type="EMBL" id="MBW3365353.1"/>
    </source>
</evidence>
<comment type="caution">
    <text evidence="2">The sequence shown here is derived from an EMBL/GenBank/DDBJ whole genome shotgun (WGS) entry which is preliminary data.</text>
</comment>
<dbReference type="RefSeq" id="WP_199109850.1">
    <property type="nucleotide sequence ID" value="NZ_JAHWXQ010000002.1"/>
</dbReference>
<feature type="chain" id="PRO_5045561826" description="Outer membrane protein beta-barrel domain-containing protein" evidence="1">
    <location>
        <begin position="22"/>
        <end position="375"/>
    </location>
</feature>
<feature type="signal peptide" evidence="1">
    <location>
        <begin position="1"/>
        <end position="21"/>
    </location>
</feature>
<gene>
    <name evidence="2" type="ORF">KYK27_09880</name>
</gene>
<dbReference type="Proteomes" id="UP000774935">
    <property type="component" value="Unassembled WGS sequence"/>
</dbReference>
<keyword evidence="3" id="KW-1185">Reference proteome</keyword>
<proteinExistence type="predicted"/>
<dbReference type="EMBL" id="JAHWXQ010000002">
    <property type="protein sequence ID" value="MBW3365353.1"/>
    <property type="molecule type" value="Genomic_DNA"/>
</dbReference>
<evidence type="ECO:0008006" key="4">
    <source>
        <dbReference type="Google" id="ProtNLM"/>
    </source>
</evidence>